<keyword evidence="5 7" id="KW-0472">Membrane</keyword>
<comment type="caution">
    <text evidence="10">The sequence shown here is derived from an EMBL/GenBank/DDBJ whole genome shotgun (WGS) entry which is preliminary data.</text>
</comment>
<dbReference type="RefSeq" id="WP_083251706.1">
    <property type="nucleotide sequence ID" value="NZ_FOFP01000005.1"/>
</dbReference>
<organism evidence="10 11">
    <name type="scientific">Pseudomonas cuatrocienegasensis</name>
    <dbReference type="NCBI Taxonomy" id="543360"/>
    <lineage>
        <taxon>Bacteria</taxon>
        <taxon>Pseudomonadati</taxon>
        <taxon>Pseudomonadota</taxon>
        <taxon>Gammaproteobacteria</taxon>
        <taxon>Pseudomonadales</taxon>
        <taxon>Pseudomonadaceae</taxon>
        <taxon>Pseudomonas</taxon>
    </lineage>
</organism>
<evidence type="ECO:0000259" key="9">
    <source>
        <dbReference type="Pfam" id="PF13807"/>
    </source>
</evidence>
<dbReference type="Proteomes" id="UP000198512">
    <property type="component" value="Unassembled WGS sequence"/>
</dbReference>
<dbReference type="PANTHER" id="PTHR32309:SF13">
    <property type="entry name" value="FERRIC ENTEROBACTIN TRANSPORT PROTEIN FEPE"/>
    <property type="match status" value="1"/>
</dbReference>
<protein>
    <submittedName>
        <fullName evidence="10">LPS O-antigen chain length determinant protein, WzzB/FepE family</fullName>
    </submittedName>
</protein>
<evidence type="ECO:0000256" key="6">
    <source>
        <dbReference type="SAM" id="Coils"/>
    </source>
</evidence>
<keyword evidence="11" id="KW-1185">Reference proteome</keyword>
<evidence type="ECO:0000313" key="10">
    <source>
        <dbReference type="EMBL" id="SEQ32378.1"/>
    </source>
</evidence>
<evidence type="ECO:0000256" key="5">
    <source>
        <dbReference type="ARBA" id="ARBA00023136"/>
    </source>
</evidence>
<evidence type="ECO:0000256" key="1">
    <source>
        <dbReference type="ARBA" id="ARBA00004651"/>
    </source>
</evidence>
<feature type="domain" description="Polysaccharide chain length determinant N-terminal" evidence="8">
    <location>
        <begin position="13"/>
        <end position="71"/>
    </location>
</feature>
<evidence type="ECO:0000256" key="3">
    <source>
        <dbReference type="ARBA" id="ARBA00022692"/>
    </source>
</evidence>
<dbReference type="Pfam" id="PF13807">
    <property type="entry name" value="GNVR"/>
    <property type="match status" value="1"/>
</dbReference>
<evidence type="ECO:0000259" key="8">
    <source>
        <dbReference type="Pfam" id="PF02706"/>
    </source>
</evidence>
<feature type="domain" description="Tyrosine-protein kinase G-rich" evidence="9">
    <location>
        <begin position="377"/>
        <end position="415"/>
    </location>
</feature>
<reference evidence="10 11" key="1">
    <citation type="submission" date="2016-10" db="EMBL/GenBank/DDBJ databases">
        <authorList>
            <person name="Varghese N."/>
            <person name="Submissions S."/>
        </authorList>
    </citation>
    <scope>NUCLEOTIDE SEQUENCE [LARGE SCALE GENOMIC DNA]</scope>
    <source>
        <strain evidence="10 11">CIP 109853</strain>
    </source>
</reference>
<keyword evidence="3 7" id="KW-0812">Transmembrane</keyword>
<dbReference type="Gene3D" id="3.30.1890.10">
    <property type="entry name" value="FepE-like"/>
    <property type="match status" value="2"/>
</dbReference>
<evidence type="ECO:0000256" key="7">
    <source>
        <dbReference type="SAM" id="Phobius"/>
    </source>
</evidence>
<evidence type="ECO:0000256" key="2">
    <source>
        <dbReference type="ARBA" id="ARBA00022475"/>
    </source>
</evidence>
<sequence length="424" mass="47053">MNAITHTLQPLHDEIDLVEIVRGLWAAKFQIIGATLLCGGLALAYAFTVTPQYEVKSVLRPASLKDLDTLNSTGLYSLDPETALRRVGASLDSYDQRLAYFRENAELFEPLRAPGQSLEQNFERFNQNAFKILQPDLNKTDGLSGYVGLQLTYPADIDGVAILNGFVASAIKAEHDRVTSDLQSIIQNRLSKLDSQIAASRASYEAQKEAKIATLLEADALKKAQLNDELRALRQQLKARRDNRIAQLSEAIRIAGALNILKPTTPSALGEGARAASGSVIRTEVNNQQIPLYFMGTEALEAEREALQRRRSDDFTEPRIAQIAKELQLLAHNREVDVLKQRENEDLFLKKLAVWREEAARLQGLQLQVLDTKLVTIDQVAIEPFAPVKPRKALLLVIGLVLGGMLGVLFVLLRNLLKPQPRPV</sequence>
<dbReference type="SUPFAM" id="SSF160355">
    <property type="entry name" value="Bacterial polysaccharide co-polymerase-like"/>
    <property type="match status" value="2"/>
</dbReference>
<dbReference type="InterPro" id="IPR003856">
    <property type="entry name" value="LPS_length_determ_N"/>
</dbReference>
<dbReference type="Pfam" id="PF02706">
    <property type="entry name" value="Wzz"/>
    <property type="match status" value="1"/>
</dbReference>
<accession>A0ABY1B9S4</accession>
<comment type="subcellular location">
    <subcellularLocation>
        <location evidence="1">Cell membrane</location>
        <topology evidence="1">Multi-pass membrane protein</topology>
    </subcellularLocation>
</comment>
<keyword evidence="2" id="KW-1003">Cell membrane</keyword>
<name>A0ABY1B9S4_9PSED</name>
<dbReference type="InterPro" id="IPR032807">
    <property type="entry name" value="GNVR"/>
</dbReference>
<keyword evidence="4 7" id="KW-1133">Transmembrane helix</keyword>
<proteinExistence type="predicted"/>
<evidence type="ECO:0000313" key="11">
    <source>
        <dbReference type="Proteomes" id="UP000198512"/>
    </source>
</evidence>
<feature type="transmembrane region" description="Helical" evidence="7">
    <location>
        <begin position="393"/>
        <end position="413"/>
    </location>
</feature>
<dbReference type="PANTHER" id="PTHR32309">
    <property type="entry name" value="TYROSINE-PROTEIN KINASE"/>
    <property type="match status" value="1"/>
</dbReference>
<dbReference type="InterPro" id="IPR050445">
    <property type="entry name" value="Bact_polysacc_biosynth/exp"/>
</dbReference>
<feature type="coiled-coil region" evidence="6">
    <location>
        <begin position="216"/>
        <end position="243"/>
    </location>
</feature>
<keyword evidence="6" id="KW-0175">Coiled coil</keyword>
<evidence type="ECO:0000256" key="4">
    <source>
        <dbReference type="ARBA" id="ARBA00022989"/>
    </source>
</evidence>
<gene>
    <name evidence="10" type="ORF">SAMN05216600_10537</name>
</gene>
<dbReference type="EMBL" id="FOFP01000005">
    <property type="protein sequence ID" value="SEQ32378.1"/>
    <property type="molecule type" value="Genomic_DNA"/>
</dbReference>